<keyword evidence="5 10" id="KW-0328">Glycosyltransferase</keyword>
<keyword evidence="7 10" id="KW-0119">Carbohydrate metabolism</keyword>
<comment type="catalytic activity">
    <reaction evidence="1 10">
        <text>Transfers a segment of a (1-&gt;4)-alpha-D-glucan to a new position in an acceptor, which may be glucose or a (1-&gt;4)-alpha-D-glucan.</text>
        <dbReference type="EC" id="2.4.1.25"/>
    </reaction>
</comment>
<dbReference type="RefSeq" id="WP_320755593.1">
    <property type="nucleotide sequence ID" value="NZ_JAWNGA010000021.1"/>
</dbReference>
<evidence type="ECO:0000259" key="11">
    <source>
        <dbReference type="Pfam" id="PF21226"/>
    </source>
</evidence>
<evidence type="ECO:0000256" key="3">
    <source>
        <dbReference type="ARBA" id="ARBA00012560"/>
    </source>
</evidence>
<evidence type="ECO:0000256" key="8">
    <source>
        <dbReference type="ARBA" id="ARBA00031423"/>
    </source>
</evidence>
<reference evidence="12 13" key="1">
    <citation type="submission" date="2023-10" db="EMBL/GenBank/DDBJ databases">
        <title>Whole Genome based description of the genera Actinobaculum and Actinotignum reveals a complex phylogenetic relationship within the species included in the genus Actinotignum.</title>
        <authorList>
            <person name="Jensen C.S."/>
            <person name="Dargis R."/>
            <person name="Kemp M."/>
            <person name="Christensen J.J."/>
        </authorList>
    </citation>
    <scope>NUCLEOTIDE SEQUENCE [LARGE SCALE GENOMIC DNA]</scope>
    <source>
        <strain evidence="12 13">SLA_B974</strain>
    </source>
</reference>
<dbReference type="InterPro" id="IPR017853">
    <property type="entry name" value="GH"/>
</dbReference>
<evidence type="ECO:0000256" key="10">
    <source>
        <dbReference type="RuleBase" id="RU361207"/>
    </source>
</evidence>
<dbReference type="EMBL" id="JAWNGA010000021">
    <property type="protein sequence ID" value="MDY5133803.1"/>
    <property type="molecule type" value="Genomic_DNA"/>
</dbReference>
<dbReference type="InterPro" id="IPR003385">
    <property type="entry name" value="Glyco_hydro_77"/>
</dbReference>
<accession>A0ABU5G903</accession>
<dbReference type="InterPro" id="IPR048458">
    <property type="entry name" value="MalQ_N"/>
</dbReference>
<feature type="domain" description="MalQ N-terminal beta-sandwich" evidence="11">
    <location>
        <begin position="71"/>
        <end position="167"/>
    </location>
</feature>
<evidence type="ECO:0000256" key="9">
    <source>
        <dbReference type="ARBA" id="ARBA00031501"/>
    </source>
</evidence>
<dbReference type="SUPFAM" id="SSF51445">
    <property type="entry name" value="(Trans)glycosidases"/>
    <property type="match status" value="1"/>
</dbReference>
<dbReference type="Pfam" id="PF21226">
    <property type="entry name" value="MalQ_N"/>
    <property type="match status" value="1"/>
</dbReference>
<dbReference type="EC" id="2.4.1.25" evidence="3 10"/>
<protein>
    <recommendedName>
        <fullName evidence="4 10">4-alpha-glucanotransferase</fullName>
        <ecNumber evidence="3 10">2.4.1.25</ecNumber>
    </recommendedName>
    <alternativeName>
        <fullName evidence="8 10">Amylomaltase</fullName>
    </alternativeName>
    <alternativeName>
        <fullName evidence="9 10">Disproportionating enzyme</fullName>
    </alternativeName>
</protein>
<evidence type="ECO:0000256" key="2">
    <source>
        <dbReference type="ARBA" id="ARBA00005684"/>
    </source>
</evidence>
<name>A0ABU5G903_9ACTO</name>
<dbReference type="PANTHER" id="PTHR32438:SF5">
    <property type="entry name" value="4-ALPHA-GLUCANOTRANSFERASE DPE1, CHLOROPLASTIC_AMYLOPLASTIC"/>
    <property type="match status" value="1"/>
</dbReference>
<sequence>MAELPQEELLHRIADAYGVAPKYWSFSGQCVKVQPDTLVRILAAMGVDASTEGAARVALEYAEHRQWRKVLPSTTVVRQGNEYTVQVHVPHGAQVALHIITEEGERVEVRQAEDYEQPRMIDGIQTGQASFVVPSILPLGYHTICAQVTVPGAQESHDYEEALIVVPQRLPSPQETETSGWGAMGQLYSLRSRESWGIGDTADLCELLSMWGSFGAQFFLINPLHASEPSAPMTPSPYLPVSRRFFNPIYIRPEDIREVAYMDSAQRAIISWAGEPVKQSSLRNTEIDRDAVWKAKKSALEVIFKLPRSQARQRGFELYRKNEGQGLENFAFWCALYEKYGYDFPANLSSPTTPDALALKPQLAERIEFFAWLQWIIDQQLAQAQRSAHVAGMKIGVMHDLAVGVQRQGSDVWGNPDAFARGVSAGAPPDMYNQLGQNWSPPPFNPIELDNQHYAPVRNMARTVLRHSGCLRIDHVMGFFRLWWIPEGEQAANGAYVYYNLEAMIGVLMLEAYRAGAFLIGEDLGNVEPWVREFLTERGIFGTSVMLFEKDGEEFRSTEQYKSATLVTVDTHDLPPLAGYLAGEHVDLRAQLGALVEPEDKVRQEADREREKLVETLQHKGFVGDNPTEREIIEAMYRFIAQTPAQLQAIAVVDAVGERRSQNVPGTHLEYPNWKIPLADGTEEVVLLEDMSEHPRLHSLLDAYRKEYERAHGE</sequence>
<keyword evidence="6 10" id="KW-0808">Transferase</keyword>
<evidence type="ECO:0000256" key="1">
    <source>
        <dbReference type="ARBA" id="ARBA00000439"/>
    </source>
</evidence>
<evidence type="ECO:0000313" key="13">
    <source>
        <dbReference type="Proteomes" id="UP001275049"/>
    </source>
</evidence>
<comment type="similarity">
    <text evidence="2 10">Belongs to the disproportionating enzyme family.</text>
</comment>
<evidence type="ECO:0000256" key="4">
    <source>
        <dbReference type="ARBA" id="ARBA00020295"/>
    </source>
</evidence>
<comment type="caution">
    <text evidence="12">The sequence shown here is derived from an EMBL/GenBank/DDBJ whole genome shotgun (WGS) entry which is preliminary data.</text>
</comment>
<gene>
    <name evidence="12" type="primary">malQ</name>
    <name evidence="12" type="ORF">R6G86_08680</name>
</gene>
<dbReference type="GO" id="GO:0004134">
    <property type="term" value="F:4-alpha-glucanotransferase activity"/>
    <property type="evidence" value="ECO:0007669"/>
    <property type="project" value="UniProtKB-EC"/>
</dbReference>
<dbReference type="NCBIfam" id="TIGR00217">
    <property type="entry name" value="malQ"/>
    <property type="match status" value="1"/>
</dbReference>
<dbReference type="Pfam" id="PF02446">
    <property type="entry name" value="Glyco_hydro_77"/>
    <property type="match status" value="1"/>
</dbReference>
<organism evidence="12 13">
    <name type="scientific">Actinotignum urinale</name>
    <dbReference type="NCBI Taxonomy" id="190146"/>
    <lineage>
        <taxon>Bacteria</taxon>
        <taxon>Bacillati</taxon>
        <taxon>Actinomycetota</taxon>
        <taxon>Actinomycetes</taxon>
        <taxon>Actinomycetales</taxon>
        <taxon>Actinomycetaceae</taxon>
        <taxon>Actinotignum</taxon>
    </lineage>
</organism>
<dbReference type="Gene3D" id="3.20.20.80">
    <property type="entry name" value="Glycosidases"/>
    <property type="match status" value="1"/>
</dbReference>
<evidence type="ECO:0000256" key="5">
    <source>
        <dbReference type="ARBA" id="ARBA00022676"/>
    </source>
</evidence>
<evidence type="ECO:0000256" key="6">
    <source>
        <dbReference type="ARBA" id="ARBA00022679"/>
    </source>
</evidence>
<keyword evidence="13" id="KW-1185">Reference proteome</keyword>
<dbReference type="Proteomes" id="UP001275049">
    <property type="component" value="Unassembled WGS sequence"/>
</dbReference>
<evidence type="ECO:0000256" key="7">
    <source>
        <dbReference type="ARBA" id="ARBA00023277"/>
    </source>
</evidence>
<proteinExistence type="inferred from homology"/>
<evidence type="ECO:0000313" key="12">
    <source>
        <dbReference type="EMBL" id="MDY5133803.1"/>
    </source>
</evidence>
<dbReference type="PANTHER" id="PTHR32438">
    <property type="entry name" value="4-ALPHA-GLUCANOTRANSFERASE DPE1, CHLOROPLASTIC/AMYLOPLASTIC"/>
    <property type="match status" value="1"/>
</dbReference>